<feature type="transmembrane region" description="Helical" evidence="1">
    <location>
        <begin position="21"/>
        <end position="44"/>
    </location>
</feature>
<dbReference type="NCBIfam" id="TIGR02117">
    <property type="entry name" value="chp_urease_rgn"/>
    <property type="match status" value="1"/>
</dbReference>
<keyword evidence="1" id="KW-0472">Membrane</keyword>
<accession>A0A428KKQ7</accession>
<dbReference type="Proteomes" id="UP000273500">
    <property type="component" value="Unassembled WGS sequence"/>
</dbReference>
<keyword evidence="1" id="KW-0812">Transmembrane</keyword>
<dbReference type="OrthoDB" id="211174at2"/>
<evidence type="ECO:0000256" key="1">
    <source>
        <dbReference type="SAM" id="Phobius"/>
    </source>
</evidence>
<sequence>MTESTQHIARQIGKGILWTGGGLVGAVAVYLAAAAALSAVPVAASGPPPGPQQEIEAYILSNGVHTDLVVPVRSPQMDWTRLVPYTDTPAADSSMQFIGFGWGDKGFYLDTPTWAELKPSTAVKAMFWLSTTAMHTTFHHRPTVGPDCVRLHLSPADYARLIVFIKASFEYDAQDHPLHIAGHSYGRHDAFYEARRTYNLFYTCNTWANNGLKAAGQKAALWTPFDFGIFWQYR</sequence>
<comment type="caution">
    <text evidence="2">The sequence shown here is derived from an EMBL/GenBank/DDBJ whole genome shotgun (WGS) entry which is preliminary data.</text>
</comment>
<reference evidence="2 3" key="1">
    <citation type="submission" date="2018-12" db="EMBL/GenBank/DDBJ databases">
        <authorList>
            <person name="Feng G."/>
            <person name="Zhu H."/>
        </authorList>
    </citation>
    <scope>NUCLEOTIDE SEQUENCE [LARGE SCALE GENOMIC DNA]</scope>
    <source>
        <strain evidence="2 3">KCTC 12533</strain>
    </source>
</reference>
<dbReference type="EMBL" id="RWIT01000011">
    <property type="protein sequence ID" value="RSK47047.1"/>
    <property type="molecule type" value="Genomic_DNA"/>
</dbReference>
<dbReference type="InterPro" id="IPR011727">
    <property type="entry name" value="CHP02117"/>
</dbReference>
<keyword evidence="3" id="KW-1185">Reference proteome</keyword>
<gene>
    <name evidence="2" type="ORF">EI291_17155</name>
</gene>
<keyword evidence="1" id="KW-1133">Transmembrane helix</keyword>
<dbReference type="Pfam" id="PF09601">
    <property type="entry name" value="DUF2459"/>
    <property type="match status" value="1"/>
</dbReference>
<protein>
    <submittedName>
        <fullName evidence="2">TIGR02117 family protein</fullName>
    </submittedName>
</protein>
<dbReference type="RefSeq" id="WP_125422793.1">
    <property type="nucleotide sequence ID" value="NZ_RWIT01000011.1"/>
</dbReference>
<evidence type="ECO:0000313" key="3">
    <source>
        <dbReference type="Proteomes" id="UP000273500"/>
    </source>
</evidence>
<evidence type="ECO:0000313" key="2">
    <source>
        <dbReference type="EMBL" id="RSK47047.1"/>
    </source>
</evidence>
<name>A0A428KKQ7_9BACT</name>
<proteinExistence type="predicted"/>
<organism evidence="2 3">
    <name type="scientific">Hymenobacter rigui</name>
    <dbReference type="NCBI Taxonomy" id="334424"/>
    <lineage>
        <taxon>Bacteria</taxon>
        <taxon>Pseudomonadati</taxon>
        <taxon>Bacteroidota</taxon>
        <taxon>Cytophagia</taxon>
        <taxon>Cytophagales</taxon>
        <taxon>Hymenobacteraceae</taxon>
        <taxon>Hymenobacter</taxon>
    </lineage>
</organism>
<dbReference type="AlphaFoldDB" id="A0A428KKQ7"/>